<dbReference type="InterPro" id="IPR014942">
    <property type="entry name" value="AbiEii"/>
</dbReference>
<protein>
    <submittedName>
        <fullName evidence="1">Putative nucleotidyltransferase component of viral defense system</fullName>
    </submittedName>
</protein>
<dbReference type="Pfam" id="PF08843">
    <property type="entry name" value="AbiEii"/>
    <property type="match status" value="1"/>
</dbReference>
<dbReference type="EMBL" id="JACHGF010000010">
    <property type="protein sequence ID" value="MBB5286646.1"/>
    <property type="molecule type" value="Genomic_DNA"/>
</dbReference>
<accession>A0A840TQM5</accession>
<dbReference type="Proteomes" id="UP000557307">
    <property type="component" value="Unassembled WGS sequence"/>
</dbReference>
<sequence length="259" mass="30453">MINLQHIQRSFPRHVQQAHRFMLREYLQCRILEILFNSDFRSQFAFLGGTCLRLIHDNQRFSEDLDFDNFNLTAEQFDQVSVLIAEGLELQGYEVEFKTVSKGAYHCYIRFPNMLFQHGLSGYEQEKILIQLDTEAQQFAFKPETVLLNRFDTLVRIFITPASLILSQKFYAILNRPRNKGRDFFDVVFLLGRGIRPNYDYLSQKVAIQEAMGLKERLLAHCEALDMNDMAKDVEAFLFYKPDRNKVLLFTEIIKQADL</sequence>
<gene>
    <name evidence="1" type="ORF">HNQ92_004807</name>
</gene>
<dbReference type="RefSeq" id="WP_184177990.1">
    <property type="nucleotide sequence ID" value="NZ_JACHGF010000010.1"/>
</dbReference>
<evidence type="ECO:0000313" key="2">
    <source>
        <dbReference type="Proteomes" id="UP000557307"/>
    </source>
</evidence>
<dbReference type="GO" id="GO:0016740">
    <property type="term" value="F:transferase activity"/>
    <property type="evidence" value="ECO:0007669"/>
    <property type="project" value="UniProtKB-KW"/>
</dbReference>
<reference evidence="1 2" key="1">
    <citation type="submission" date="2020-08" db="EMBL/GenBank/DDBJ databases">
        <title>Genomic Encyclopedia of Type Strains, Phase IV (KMG-IV): sequencing the most valuable type-strain genomes for metagenomic binning, comparative biology and taxonomic classification.</title>
        <authorList>
            <person name="Goeker M."/>
        </authorList>
    </citation>
    <scope>NUCLEOTIDE SEQUENCE [LARGE SCALE GENOMIC DNA]</scope>
    <source>
        <strain evidence="1 2">DSM 105074</strain>
    </source>
</reference>
<organism evidence="1 2">
    <name type="scientific">Rhabdobacter roseus</name>
    <dbReference type="NCBI Taxonomy" id="1655419"/>
    <lineage>
        <taxon>Bacteria</taxon>
        <taxon>Pseudomonadati</taxon>
        <taxon>Bacteroidota</taxon>
        <taxon>Cytophagia</taxon>
        <taxon>Cytophagales</taxon>
        <taxon>Cytophagaceae</taxon>
        <taxon>Rhabdobacter</taxon>
    </lineage>
</organism>
<name>A0A840TQM5_9BACT</name>
<comment type="caution">
    <text evidence="1">The sequence shown here is derived from an EMBL/GenBank/DDBJ whole genome shotgun (WGS) entry which is preliminary data.</text>
</comment>
<evidence type="ECO:0000313" key="1">
    <source>
        <dbReference type="EMBL" id="MBB5286646.1"/>
    </source>
</evidence>
<dbReference type="Gene3D" id="3.10.450.620">
    <property type="entry name" value="JHP933, nucleotidyltransferase-like core domain"/>
    <property type="match status" value="1"/>
</dbReference>
<keyword evidence="2" id="KW-1185">Reference proteome</keyword>
<keyword evidence="1" id="KW-0808">Transferase</keyword>
<proteinExistence type="predicted"/>
<dbReference type="AlphaFoldDB" id="A0A840TQM5"/>